<dbReference type="PANTHER" id="PTHR48238:SF1">
    <property type="entry name" value="(RAPE) HYPOTHETICAL PROTEIN"/>
    <property type="match status" value="1"/>
</dbReference>
<evidence type="ECO:0000256" key="1">
    <source>
        <dbReference type="SAM" id="MobiDB-lite"/>
    </source>
</evidence>
<feature type="compositionally biased region" description="Low complexity" evidence="1">
    <location>
        <begin position="80"/>
        <end position="98"/>
    </location>
</feature>
<reference evidence="3" key="1">
    <citation type="journal article" date="2018" name="Gigascience">
        <title>Genome assembly of the Pink Ipe (Handroanthus impetiginosus, Bignoniaceae), a highly valued, ecologically keystone Neotropical timber forest tree.</title>
        <authorList>
            <person name="Silva-Junior O.B."/>
            <person name="Grattapaglia D."/>
            <person name="Novaes E."/>
            <person name="Collevatti R.G."/>
        </authorList>
    </citation>
    <scope>NUCLEOTIDE SEQUENCE [LARGE SCALE GENOMIC DNA]</scope>
    <source>
        <strain evidence="3">cv. UFG-1</strain>
    </source>
</reference>
<gene>
    <name evidence="2" type="ORF">CDL12_19896</name>
</gene>
<protein>
    <submittedName>
        <fullName evidence="2">Uncharacterized protein</fullName>
    </submittedName>
</protein>
<sequence>MLGRVRASPVSSLELLEMERPPSKIIKHDSLSIYESTLLKLKQGSHCNSRSSPEYSAQVDAYCAMATESPEEAMTDADCSSTDSFPDSSSSFQSTGSSKEQDCKNVSILYLFSKYKSSKHAQNSNNDKEVMVVKTGFGSSSSVLPTSSS</sequence>
<dbReference type="EMBL" id="NKXS01004063">
    <property type="protein sequence ID" value="PIN07532.1"/>
    <property type="molecule type" value="Genomic_DNA"/>
</dbReference>
<organism evidence="2 3">
    <name type="scientific">Handroanthus impetiginosus</name>
    <dbReference type="NCBI Taxonomy" id="429701"/>
    <lineage>
        <taxon>Eukaryota</taxon>
        <taxon>Viridiplantae</taxon>
        <taxon>Streptophyta</taxon>
        <taxon>Embryophyta</taxon>
        <taxon>Tracheophyta</taxon>
        <taxon>Spermatophyta</taxon>
        <taxon>Magnoliopsida</taxon>
        <taxon>eudicotyledons</taxon>
        <taxon>Gunneridae</taxon>
        <taxon>Pentapetalae</taxon>
        <taxon>asterids</taxon>
        <taxon>lamiids</taxon>
        <taxon>Lamiales</taxon>
        <taxon>Bignoniaceae</taxon>
        <taxon>Crescentiina</taxon>
        <taxon>Tabebuia alliance</taxon>
        <taxon>Handroanthus</taxon>
    </lineage>
</organism>
<keyword evidence="3" id="KW-1185">Reference proteome</keyword>
<proteinExistence type="predicted"/>
<evidence type="ECO:0000313" key="3">
    <source>
        <dbReference type="Proteomes" id="UP000231279"/>
    </source>
</evidence>
<dbReference type="Proteomes" id="UP000231279">
    <property type="component" value="Unassembled WGS sequence"/>
</dbReference>
<evidence type="ECO:0000313" key="2">
    <source>
        <dbReference type="EMBL" id="PIN07532.1"/>
    </source>
</evidence>
<feature type="region of interest" description="Disordered" evidence="1">
    <location>
        <begin position="73"/>
        <end position="101"/>
    </location>
</feature>
<comment type="caution">
    <text evidence="2">The sequence shown here is derived from an EMBL/GenBank/DDBJ whole genome shotgun (WGS) entry which is preliminary data.</text>
</comment>
<accession>A0A2G9GQN7</accession>
<dbReference type="AlphaFoldDB" id="A0A2G9GQN7"/>
<dbReference type="OrthoDB" id="60860at2759"/>
<name>A0A2G9GQN7_9LAMI</name>
<dbReference type="PANTHER" id="PTHR48238">
    <property type="entry name" value="BNACNNG09570D PROTEIN"/>
    <property type="match status" value="1"/>
</dbReference>